<dbReference type="EMBL" id="MN738851">
    <property type="protein sequence ID" value="QHT28005.1"/>
    <property type="molecule type" value="Genomic_DNA"/>
</dbReference>
<dbReference type="PANTHER" id="PTHR11012:SF30">
    <property type="entry name" value="PROTEIN KINASE-LIKE DOMAIN-CONTAINING"/>
    <property type="match status" value="1"/>
</dbReference>
<evidence type="ECO:0000313" key="1">
    <source>
        <dbReference type="EMBL" id="QHT28005.1"/>
    </source>
</evidence>
<dbReference type="InterPro" id="IPR011009">
    <property type="entry name" value="Kinase-like_dom_sf"/>
</dbReference>
<dbReference type="SUPFAM" id="SSF56112">
    <property type="entry name" value="Protein kinase-like (PK-like)"/>
    <property type="match status" value="1"/>
</dbReference>
<dbReference type="PANTHER" id="PTHR11012">
    <property type="entry name" value="PROTEIN KINASE-LIKE DOMAIN-CONTAINING"/>
    <property type="match status" value="1"/>
</dbReference>
<sequence>MNNIINISKLFSNIPTENILFQEKENIIVGNICNIYYYTIILSQDNSTDIKEIILKISNFDNVLSIDATELNLYENELYFYNNISKIINNIKIPVFYGSFKEENKHGILLENLSQNYNGNFNKNLNTDIQLIIKVLEYIHNLHNTYYFNNADEIIDCMKKLKKVNEIDHYSNLINKQFNNFMKLNDDLTEKNKQIILNIYNNFDNLLKESSTFPLSFCHGDLKSGNIFFKDDTEPYFFDWQYIHLNKGVSDIVFFLVECIEFNEHTTEIVEKYYFKLLTEKHPEITYETYKKDFINSLCIFPFFVMIWFNSKLEYRSKDNDYKDSPTRFMNNLLLYLEYYL</sequence>
<protein>
    <recommendedName>
        <fullName evidence="2">CHK kinase-like domain-containing protein</fullName>
    </recommendedName>
</protein>
<dbReference type="Gene3D" id="3.90.1200.10">
    <property type="match status" value="1"/>
</dbReference>
<proteinExistence type="predicted"/>
<organism evidence="1">
    <name type="scientific">viral metagenome</name>
    <dbReference type="NCBI Taxonomy" id="1070528"/>
    <lineage>
        <taxon>unclassified sequences</taxon>
        <taxon>metagenomes</taxon>
        <taxon>organismal metagenomes</taxon>
    </lineage>
</organism>
<accession>A0A6C0EKW6</accession>
<reference evidence="1" key="1">
    <citation type="journal article" date="2020" name="Nature">
        <title>Giant virus diversity and host interactions through global metagenomics.</title>
        <authorList>
            <person name="Schulz F."/>
            <person name="Roux S."/>
            <person name="Paez-Espino D."/>
            <person name="Jungbluth S."/>
            <person name="Walsh D.A."/>
            <person name="Denef V.J."/>
            <person name="McMahon K.D."/>
            <person name="Konstantinidis K.T."/>
            <person name="Eloe-Fadrosh E.A."/>
            <person name="Kyrpides N.C."/>
            <person name="Woyke T."/>
        </authorList>
    </citation>
    <scope>NUCLEOTIDE SEQUENCE</scope>
    <source>
        <strain evidence="1">GVMAG-M-3300001348-25</strain>
    </source>
</reference>
<dbReference type="InterPro" id="IPR004119">
    <property type="entry name" value="EcKL"/>
</dbReference>
<name>A0A6C0EKW6_9ZZZZ</name>
<evidence type="ECO:0008006" key="2">
    <source>
        <dbReference type="Google" id="ProtNLM"/>
    </source>
</evidence>
<dbReference type="AlphaFoldDB" id="A0A6C0EKW6"/>
<dbReference type="Pfam" id="PF02958">
    <property type="entry name" value="EcKL"/>
    <property type="match status" value="1"/>
</dbReference>